<organism evidence="2 3">
    <name type="scientific">Patellaria atrata CBS 101060</name>
    <dbReference type="NCBI Taxonomy" id="1346257"/>
    <lineage>
        <taxon>Eukaryota</taxon>
        <taxon>Fungi</taxon>
        <taxon>Dikarya</taxon>
        <taxon>Ascomycota</taxon>
        <taxon>Pezizomycotina</taxon>
        <taxon>Dothideomycetes</taxon>
        <taxon>Dothideomycetes incertae sedis</taxon>
        <taxon>Patellariales</taxon>
        <taxon>Patellariaceae</taxon>
        <taxon>Patellaria</taxon>
    </lineage>
</organism>
<feature type="compositionally biased region" description="Polar residues" evidence="1">
    <location>
        <begin position="62"/>
        <end position="72"/>
    </location>
</feature>
<feature type="compositionally biased region" description="Pro residues" evidence="1">
    <location>
        <begin position="162"/>
        <end position="171"/>
    </location>
</feature>
<evidence type="ECO:0000313" key="3">
    <source>
        <dbReference type="Proteomes" id="UP000799429"/>
    </source>
</evidence>
<proteinExistence type="predicted"/>
<feature type="region of interest" description="Disordered" evidence="1">
    <location>
        <begin position="22"/>
        <end position="84"/>
    </location>
</feature>
<feature type="region of interest" description="Disordered" evidence="1">
    <location>
        <begin position="109"/>
        <end position="185"/>
    </location>
</feature>
<comment type="caution">
    <text evidence="2">The sequence shown here is derived from an EMBL/GenBank/DDBJ whole genome shotgun (WGS) entry which is preliminary data.</text>
</comment>
<reference evidence="2" key="1">
    <citation type="journal article" date="2020" name="Stud. Mycol.">
        <title>101 Dothideomycetes genomes: a test case for predicting lifestyles and emergence of pathogens.</title>
        <authorList>
            <person name="Haridas S."/>
            <person name="Albert R."/>
            <person name="Binder M."/>
            <person name="Bloem J."/>
            <person name="Labutti K."/>
            <person name="Salamov A."/>
            <person name="Andreopoulos B."/>
            <person name="Baker S."/>
            <person name="Barry K."/>
            <person name="Bills G."/>
            <person name="Bluhm B."/>
            <person name="Cannon C."/>
            <person name="Castanera R."/>
            <person name="Culley D."/>
            <person name="Daum C."/>
            <person name="Ezra D."/>
            <person name="Gonzalez J."/>
            <person name="Henrissat B."/>
            <person name="Kuo A."/>
            <person name="Liang C."/>
            <person name="Lipzen A."/>
            <person name="Lutzoni F."/>
            <person name="Magnuson J."/>
            <person name="Mondo S."/>
            <person name="Nolan M."/>
            <person name="Ohm R."/>
            <person name="Pangilinan J."/>
            <person name="Park H.-J."/>
            <person name="Ramirez L."/>
            <person name="Alfaro M."/>
            <person name="Sun H."/>
            <person name="Tritt A."/>
            <person name="Yoshinaga Y."/>
            <person name="Zwiers L.-H."/>
            <person name="Turgeon B."/>
            <person name="Goodwin S."/>
            <person name="Spatafora J."/>
            <person name="Crous P."/>
            <person name="Grigoriev I."/>
        </authorList>
    </citation>
    <scope>NUCLEOTIDE SEQUENCE</scope>
    <source>
        <strain evidence="2">CBS 101060</strain>
    </source>
</reference>
<feature type="compositionally biased region" description="Low complexity" evidence="1">
    <location>
        <begin position="267"/>
        <end position="281"/>
    </location>
</feature>
<evidence type="ECO:0000256" key="1">
    <source>
        <dbReference type="SAM" id="MobiDB-lite"/>
    </source>
</evidence>
<feature type="compositionally biased region" description="Low complexity" evidence="1">
    <location>
        <begin position="298"/>
        <end position="309"/>
    </location>
</feature>
<sequence>MFSARDTENIINAQQQAAVSKPLNQTIRGFGSKTPGNKAPKTPFKVPLNDENAIFRPGKSVLRTNGKGNENVQMGGKKGGDFDKSAFVTPAGPRTRAPLGVKTTNAKAKAFQTPAPLTIDKGPHKSQQKSRSPRLQRPKVKIFQPEPTPLEADDEEPEVEYCPPPEIPLPDYPSDEEWPKDKDFPMFLPENYNRGIFEAYFQLDSDEEEAAARKDAENKAALDAEMDALIMQSYEASMPTWPKPASLSPKDKTAYRPVTAPKDDSKAPPTLTSRTAATALSQLAHKRTPSFAAPTTASKSKLPSLPLPLSRKKTTPAPPSNPSSMRHNAATAASRTTLGYSHGRAASTSLRKPLTGAFAERYKRSASAAGAGNAVHQRKVSSASTITPAKFEARERDMWGLVEDEEEEEWVRNRFAGLDMGRDEDVKVGKGDLNGVLGEEEEFRFEVPRLDE</sequence>
<keyword evidence="3" id="KW-1185">Reference proteome</keyword>
<gene>
    <name evidence="2" type="ORF">M501DRAFT_993643</name>
</gene>
<name>A0A9P4SIC7_9PEZI</name>
<feature type="compositionally biased region" description="Basic residues" evidence="1">
    <location>
        <begin position="124"/>
        <end position="140"/>
    </location>
</feature>
<feature type="compositionally biased region" description="Polar residues" evidence="1">
    <location>
        <begin position="322"/>
        <end position="339"/>
    </location>
</feature>
<evidence type="ECO:0000313" key="2">
    <source>
        <dbReference type="EMBL" id="KAF2842874.1"/>
    </source>
</evidence>
<dbReference type="Proteomes" id="UP000799429">
    <property type="component" value="Unassembled WGS sequence"/>
</dbReference>
<dbReference type="OrthoDB" id="5327145at2759"/>
<feature type="region of interest" description="Disordered" evidence="1">
    <location>
        <begin position="366"/>
        <end position="386"/>
    </location>
</feature>
<accession>A0A9P4SIC7</accession>
<dbReference type="EMBL" id="MU006089">
    <property type="protein sequence ID" value="KAF2842874.1"/>
    <property type="molecule type" value="Genomic_DNA"/>
</dbReference>
<protein>
    <submittedName>
        <fullName evidence="2">Uncharacterized protein</fullName>
    </submittedName>
</protein>
<dbReference type="AlphaFoldDB" id="A0A9P4SIC7"/>
<feature type="region of interest" description="Disordered" evidence="1">
    <location>
        <begin position="238"/>
        <end position="347"/>
    </location>
</feature>